<evidence type="ECO:0000256" key="1">
    <source>
        <dbReference type="ARBA" id="ARBA00004141"/>
    </source>
</evidence>
<feature type="transmembrane region" description="Helical" evidence="6">
    <location>
        <begin position="94"/>
        <end position="115"/>
    </location>
</feature>
<evidence type="ECO:0000259" key="7">
    <source>
        <dbReference type="Pfam" id="PF01578"/>
    </source>
</evidence>
<feature type="domain" description="ResB-like" evidence="8">
    <location>
        <begin position="443"/>
        <end position="510"/>
    </location>
</feature>
<keyword evidence="10" id="KW-1185">Reference proteome</keyword>
<dbReference type="PANTHER" id="PTHR30071:SF1">
    <property type="entry name" value="CYTOCHROME B_B6 PROTEIN-RELATED"/>
    <property type="match status" value="1"/>
</dbReference>
<evidence type="ECO:0000256" key="5">
    <source>
        <dbReference type="ARBA" id="ARBA00023136"/>
    </source>
</evidence>
<feature type="transmembrane region" description="Helical" evidence="6">
    <location>
        <begin position="1141"/>
        <end position="1158"/>
    </location>
</feature>
<dbReference type="Proteomes" id="UP000319852">
    <property type="component" value="Chromosome"/>
</dbReference>
<keyword evidence="3" id="KW-0201">Cytochrome c-type biogenesis</keyword>
<name>A0A517MXQ5_9BACT</name>
<feature type="transmembrane region" description="Helical" evidence="6">
    <location>
        <begin position="1104"/>
        <end position="1125"/>
    </location>
</feature>
<evidence type="ECO:0000313" key="9">
    <source>
        <dbReference type="EMBL" id="QDS99662.1"/>
    </source>
</evidence>
<dbReference type="InterPro" id="IPR002541">
    <property type="entry name" value="Cyt_c_assembly"/>
</dbReference>
<sequence length="1234" mass="137078">MATTDISSLPNGSVVKDRSEESTWAAVRTALLPLSSLKLTVALFAASLVLILAGTTAQRHYDIWHVVKYYFRTWIAYPDLRDFLPGDLDPIFSFPYPGGWMIGALLTVNLLAAHGLRFKVQAKGNRLLGGLVLTLVGCLVTFAVIRNGLDDTIRSELSAEFCHKLWAALKAALGGGTLVAIYLLTINYPSKDRSASSAMWWLGAAATAILTLGTIWLFMNPDAQLNPSGLRILWQLIQATAASLILWAGCWLLFAKRAGVVLLHAGVGLMMFSELHTGLTAVETHIRMVEGETVSYAEDLRTFELAVVENKPGKQNREIVAPEALLRGDERADAKEKTIQDDALPFDVKVLNYYSNSTLRLAQPGEQVAATAGNGQAYKLSEVNASTGVDTNQAFDIPGVVVELLEKNSGNSLGKYTLYPSLRPSLVSLGEQEYSISFRPKPYDKPYSLKLLDFERETYVGTEKPKSFKSKVLLSDTELGVEREVSIWMNNPLRYRGDTIYQSSFDPNNEAYTDLQAVSNSGWMIPYVACMIVATGMLVHFGGAVLRFIRRRDKEQRAVPTNEILDGSYETGGSESWSSPRMWGPALIVAFFAFYIVGKARPVKTTPLQMQIHEFGQLPVAYGGRVQPIDTLARNTLRAISLSEELKLAETKESFSGRLFGTKKKEPAIKWLLDAISRNEQFKDHRCLRIESLDIISALGLEPRKGFRYSISEVFEKEAGEGKELDRLVREAQEAAREAQEEGKPLEPTQKKLMELGSKVERLMVLIDSFSAPIIDEKVLQQARELMPQIKSPVELVERTLQIYGVTERIARLSGKSTSPPRPIPPAKPDGQWELICVAARDYCINQLLKLPEKENPAFEQFQEILAAYSEDDAPGFNAALKDYQELIAARATAEAEFEAERANSDEVGRKPAERLSLARLKFESYFNHLSPFYYCNVLYVAAFVLAGLALLGWSEGFNRSANWLLWFTFGLHTIALLCRIYISGRPPVTNLYSSAVFIGWAGILFALIFEKLYRMGIGNLLAGIIAFPSLLIAYYLAEDGNDTFEVMQAVLDTQFWLATHVVTITLGYSTTFVAGAFGLIFLVGNLFGRFNAAERKQITRMTYGAICFSILFSFVGTVLGGLWADDSWGRFWGWDPKENGAMMIVIWNAIVLHARWGKMIGERGLAALTVFGNIVVAWSWFGVNLLSVGLHSYGFTENGSLYFSLFALSQLMLMQLAWLPPREDPPVVESAAV</sequence>
<feature type="transmembrane region" description="Helical" evidence="6">
    <location>
        <begin position="127"/>
        <end position="145"/>
    </location>
</feature>
<feature type="transmembrane region" description="Helical" evidence="6">
    <location>
        <begin position="1165"/>
        <end position="1182"/>
    </location>
</feature>
<dbReference type="Pfam" id="PF05140">
    <property type="entry name" value="ResB"/>
    <property type="match status" value="1"/>
</dbReference>
<dbReference type="PANTHER" id="PTHR30071">
    <property type="entry name" value="HEME EXPORTER PROTEIN C"/>
    <property type="match status" value="1"/>
</dbReference>
<dbReference type="RefSeq" id="WP_145060843.1">
    <property type="nucleotide sequence ID" value="NZ_CP036263.1"/>
</dbReference>
<keyword evidence="4 6" id="KW-1133">Transmembrane helix</keyword>
<feature type="transmembrane region" description="Helical" evidence="6">
    <location>
        <begin position="198"/>
        <end position="219"/>
    </location>
</feature>
<dbReference type="GO" id="GO:0017004">
    <property type="term" value="P:cytochrome complex assembly"/>
    <property type="evidence" value="ECO:0007669"/>
    <property type="project" value="UniProtKB-KW"/>
</dbReference>
<keyword evidence="2 6" id="KW-0812">Transmembrane</keyword>
<evidence type="ECO:0000256" key="2">
    <source>
        <dbReference type="ARBA" id="ARBA00022692"/>
    </source>
</evidence>
<reference evidence="9 10" key="1">
    <citation type="submission" date="2019-02" db="EMBL/GenBank/DDBJ databases">
        <title>Deep-cultivation of Planctomycetes and their phenomic and genomic characterization uncovers novel biology.</title>
        <authorList>
            <person name="Wiegand S."/>
            <person name="Jogler M."/>
            <person name="Boedeker C."/>
            <person name="Pinto D."/>
            <person name="Vollmers J."/>
            <person name="Rivas-Marin E."/>
            <person name="Kohn T."/>
            <person name="Peeters S.H."/>
            <person name="Heuer A."/>
            <person name="Rast P."/>
            <person name="Oberbeckmann S."/>
            <person name="Bunk B."/>
            <person name="Jeske O."/>
            <person name="Meyerdierks A."/>
            <person name="Storesund J.E."/>
            <person name="Kallscheuer N."/>
            <person name="Luecker S."/>
            <person name="Lage O.M."/>
            <person name="Pohl T."/>
            <person name="Merkel B.J."/>
            <person name="Hornburger P."/>
            <person name="Mueller R.-W."/>
            <person name="Bruemmer F."/>
            <person name="Labrenz M."/>
            <person name="Spormann A.M."/>
            <person name="Op den Camp H."/>
            <person name="Overmann J."/>
            <person name="Amann R."/>
            <person name="Jetten M.S.M."/>
            <person name="Mascher T."/>
            <person name="Medema M.H."/>
            <person name="Devos D.P."/>
            <person name="Kaster A.-K."/>
            <person name="Ovreas L."/>
            <person name="Rohde M."/>
            <person name="Galperin M.Y."/>
            <person name="Jogler C."/>
        </authorList>
    </citation>
    <scope>NUCLEOTIDE SEQUENCE [LARGE SCALE GENOMIC DNA]</scope>
    <source>
        <strain evidence="9 10">HG15A2</strain>
    </source>
</reference>
<feature type="transmembrane region" description="Helical" evidence="6">
    <location>
        <begin position="165"/>
        <end position="186"/>
    </location>
</feature>
<evidence type="ECO:0000313" key="10">
    <source>
        <dbReference type="Proteomes" id="UP000319852"/>
    </source>
</evidence>
<gene>
    <name evidence="9" type="primary">ccsA</name>
    <name evidence="9" type="ORF">HG15A2_29890</name>
</gene>
<accession>A0A517MXQ5</accession>
<dbReference type="KEGG" id="amob:HG15A2_29890"/>
<feature type="transmembrane region" description="Helical" evidence="6">
    <location>
        <begin position="932"/>
        <end position="952"/>
    </location>
</feature>
<comment type="subcellular location">
    <subcellularLocation>
        <location evidence="1">Membrane</location>
        <topology evidence="1">Multi-pass membrane protein</topology>
    </subcellularLocation>
</comment>
<feature type="transmembrane region" description="Helical" evidence="6">
    <location>
        <begin position="523"/>
        <end position="549"/>
    </location>
</feature>
<dbReference type="InterPro" id="IPR007816">
    <property type="entry name" value="ResB-like_domain"/>
</dbReference>
<feature type="transmembrane region" description="Helical" evidence="6">
    <location>
        <begin position="231"/>
        <end position="254"/>
    </location>
</feature>
<feature type="transmembrane region" description="Helical" evidence="6">
    <location>
        <begin position="1017"/>
        <end position="1038"/>
    </location>
</feature>
<protein>
    <submittedName>
        <fullName evidence="9">Cytochrome c biogenesis protein CcsA</fullName>
    </submittedName>
</protein>
<dbReference type="AlphaFoldDB" id="A0A517MXQ5"/>
<feature type="domain" description="Cytochrome c assembly protein" evidence="7">
    <location>
        <begin position="990"/>
        <end position="1192"/>
    </location>
</feature>
<keyword evidence="5 6" id="KW-0472">Membrane</keyword>
<dbReference type="EMBL" id="CP036263">
    <property type="protein sequence ID" value="QDS99662.1"/>
    <property type="molecule type" value="Genomic_DNA"/>
</dbReference>
<evidence type="ECO:0000256" key="3">
    <source>
        <dbReference type="ARBA" id="ARBA00022748"/>
    </source>
</evidence>
<feature type="transmembrane region" description="Helical" evidence="6">
    <location>
        <begin position="989"/>
        <end position="1010"/>
    </location>
</feature>
<evidence type="ECO:0000256" key="4">
    <source>
        <dbReference type="ARBA" id="ARBA00022989"/>
    </source>
</evidence>
<feature type="transmembrane region" description="Helical" evidence="6">
    <location>
        <begin position="1058"/>
        <end position="1083"/>
    </location>
</feature>
<dbReference type="Pfam" id="PF01578">
    <property type="entry name" value="Cytochrom_C_asm"/>
    <property type="match status" value="1"/>
</dbReference>
<evidence type="ECO:0000259" key="8">
    <source>
        <dbReference type="Pfam" id="PF05140"/>
    </source>
</evidence>
<feature type="transmembrane region" description="Helical" evidence="6">
    <location>
        <begin position="37"/>
        <end position="57"/>
    </location>
</feature>
<proteinExistence type="predicted"/>
<organism evidence="9 10">
    <name type="scientific">Adhaeretor mobilis</name>
    <dbReference type="NCBI Taxonomy" id="1930276"/>
    <lineage>
        <taxon>Bacteria</taxon>
        <taxon>Pseudomonadati</taxon>
        <taxon>Planctomycetota</taxon>
        <taxon>Planctomycetia</taxon>
        <taxon>Pirellulales</taxon>
        <taxon>Lacipirellulaceae</taxon>
        <taxon>Adhaeretor</taxon>
    </lineage>
</organism>
<dbReference type="GO" id="GO:0020037">
    <property type="term" value="F:heme binding"/>
    <property type="evidence" value="ECO:0007669"/>
    <property type="project" value="InterPro"/>
</dbReference>
<dbReference type="OrthoDB" id="9814290at2"/>
<dbReference type="GO" id="GO:0005886">
    <property type="term" value="C:plasma membrane"/>
    <property type="evidence" value="ECO:0007669"/>
    <property type="project" value="TreeGrafter"/>
</dbReference>
<dbReference type="InterPro" id="IPR045062">
    <property type="entry name" value="Cyt_c_biogenesis_CcsA/CcmC"/>
</dbReference>
<evidence type="ECO:0000256" key="6">
    <source>
        <dbReference type="SAM" id="Phobius"/>
    </source>
</evidence>
<feature type="transmembrane region" description="Helical" evidence="6">
    <location>
        <begin position="964"/>
        <end position="983"/>
    </location>
</feature>